<evidence type="ECO:0000256" key="2">
    <source>
        <dbReference type="SAM" id="SignalP"/>
    </source>
</evidence>
<dbReference type="AlphaFoldDB" id="A0AAV0XCU3"/>
<evidence type="ECO:0000313" key="3">
    <source>
        <dbReference type="EMBL" id="CAI6365346.1"/>
    </source>
</evidence>
<comment type="caution">
    <text evidence="3">The sequence shown here is derived from an EMBL/GenBank/DDBJ whole genome shotgun (WGS) entry which is preliminary data.</text>
</comment>
<name>A0AAV0XCU3_9HEMI</name>
<feature type="compositionally biased region" description="Acidic residues" evidence="1">
    <location>
        <begin position="118"/>
        <end position="145"/>
    </location>
</feature>
<accession>A0AAV0XCU3</accession>
<dbReference type="Proteomes" id="UP001160148">
    <property type="component" value="Unassembled WGS sequence"/>
</dbReference>
<keyword evidence="4" id="KW-1185">Reference proteome</keyword>
<gene>
    <name evidence="3" type="ORF">MEUPH1_LOCUS20074</name>
</gene>
<proteinExistence type="predicted"/>
<protein>
    <submittedName>
        <fullName evidence="3">Uncharacterized protein</fullName>
    </submittedName>
</protein>
<feature type="signal peptide" evidence="2">
    <location>
        <begin position="1"/>
        <end position="18"/>
    </location>
</feature>
<reference evidence="3 4" key="1">
    <citation type="submission" date="2023-01" db="EMBL/GenBank/DDBJ databases">
        <authorList>
            <person name="Whitehead M."/>
        </authorList>
    </citation>
    <scope>NUCLEOTIDE SEQUENCE [LARGE SCALE GENOMIC DNA]</scope>
</reference>
<feature type="region of interest" description="Disordered" evidence="1">
    <location>
        <begin position="30"/>
        <end position="154"/>
    </location>
</feature>
<keyword evidence="2" id="KW-0732">Signal</keyword>
<feature type="chain" id="PRO_5043404384" evidence="2">
    <location>
        <begin position="19"/>
        <end position="255"/>
    </location>
</feature>
<dbReference type="EMBL" id="CARXXK010000004">
    <property type="protein sequence ID" value="CAI6365346.1"/>
    <property type="molecule type" value="Genomic_DNA"/>
</dbReference>
<evidence type="ECO:0000256" key="1">
    <source>
        <dbReference type="SAM" id="MobiDB-lite"/>
    </source>
</evidence>
<feature type="compositionally biased region" description="Gly residues" evidence="1">
    <location>
        <begin position="60"/>
        <end position="77"/>
    </location>
</feature>
<evidence type="ECO:0000313" key="4">
    <source>
        <dbReference type="Proteomes" id="UP001160148"/>
    </source>
</evidence>
<sequence>MTISYKLWLLAVVCVAFLYQDGPQGNGVLCAKNPPPPVEDNSSGAGSSDEDNADQDSGSQSGGDSSGGGDSDGGGVGNNNEDSADEDDDDGDHHKGHSKHETNKQSGKGKNLGRHHDDDDDDDDDGKDNDGGEDGEDGDDEDDEGREVQLFTTTTITGKPKDILKFLDAGVKPYKPATLNFNKKSNAKLLKKIESVTTKSDKSSKGKKNPSEDLTNYISNIIKEVSKKKKSKQADPDKILITLVKNVLLKLLKDM</sequence>
<organism evidence="3 4">
    <name type="scientific">Macrosiphum euphorbiae</name>
    <name type="common">potato aphid</name>
    <dbReference type="NCBI Taxonomy" id="13131"/>
    <lineage>
        <taxon>Eukaryota</taxon>
        <taxon>Metazoa</taxon>
        <taxon>Ecdysozoa</taxon>
        <taxon>Arthropoda</taxon>
        <taxon>Hexapoda</taxon>
        <taxon>Insecta</taxon>
        <taxon>Pterygota</taxon>
        <taxon>Neoptera</taxon>
        <taxon>Paraneoptera</taxon>
        <taxon>Hemiptera</taxon>
        <taxon>Sternorrhyncha</taxon>
        <taxon>Aphidomorpha</taxon>
        <taxon>Aphidoidea</taxon>
        <taxon>Aphididae</taxon>
        <taxon>Macrosiphini</taxon>
        <taxon>Macrosiphum</taxon>
    </lineage>
</organism>